<dbReference type="Gene3D" id="1.10.340.70">
    <property type="match status" value="1"/>
</dbReference>
<protein>
    <recommendedName>
        <fullName evidence="2">Integrase catalytic domain-containing protein</fullName>
    </recommendedName>
</protein>
<organism evidence="3 4">
    <name type="scientific">Nesidiocoris tenuis</name>
    <dbReference type="NCBI Taxonomy" id="355587"/>
    <lineage>
        <taxon>Eukaryota</taxon>
        <taxon>Metazoa</taxon>
        <taxon>Ecdysozoa</taxon>
        <taxon>Arthropoda</taxon>
        <taxon>Hexapoda</taxon>
        <taxon>Insecta</taxon>
        <taxon>Pterygota</taxon>
        <taxon>Neoptera</taxon>
        <taxon>Paraneoptera</taxon>
        <taxon>Hemiptera</taxon>
        <taxon>Heteroptera</taxon>
        <taxon>Panheteroptera</taxon>
        <taxon>Cimicomorpha</taxon>
        <taxon>Miridae</taxon>
        <taxon>Dicyphina</taxon>
        <taxon>Nesidiocoris</taxon>
    </lineage>
</organism>
<dbReference type="GO" id="GO:0003676">
    <property type="term" value="F:nucleic acid binding"/>
    <property type="evidence" value="ECO:0007669"/>
    <property type="project" value="InterPro"/>
</dbReference>
<sequence length="1583" mass="177910">MSPRKTKGKTGRLESDDDSVVDCGSSQSTGCFIDLSPFKTTIKQLDTAQTKFLKTVDGQIGKMLMLIDRLKGNLTSATLRLHTASYDRHILASEELVVSLVSSSFPESLSKPLIEEICKIQLKMSDQLALASKSLEKANVQQVHTGLDETQLTLNHIQYHSNVVSQVPVFDGEILGFDNFIALFDKCVHNLEYLPIQQKWEALRSKLSGPPLALVSGCSGTFSDYHQAYTALRREYNSPFRKSMALMAQKDKLPKLSDSLASLEEFYFKLQSWVTSVQTLPTEDLSGFILFEMAFNKLPSQIKDGFCTSSLNGDNLPTVHDLLKFMSTKVQALRNVPTSTASKPFPHSTLVAKRKPFASAEKSSFRPLSPSRKVHSFAMQNLDEEEELDNPHCLNVNDQQIDSVVFRPHRPGRPSRSSGCFLCQRDHFLYRCPEWMKLDVGVRNFLVEAYKLCSRCLSDRHSVDVCPSSRSCIHCQDYHHSSLHPGDGARKNPDDESTKSKFPDRSTSRRRSSDQKFRSRSPSPSVRSVHALTHALDFGGSTLQVSPENAAAFNSTRPNFHDQDEDQRYTRMAGTSTTVQQQVNLEPPSSLHQVFNASQKTTTGYSLNDVLYVGPKLQSDISNIVTKFREHLFVFTTDIRQMFRNIEIMPHERDLLRIIWRASPDQPIQDFCLNTVTYGTASAPYLANRVVRSLAETGINDYPLASDILSNRTYVDDCHGGGSTIKSAIEARNETIKLLSSGGFELRKWASNHPSLLADIPADHCLPVQESVDFSTEEEKSLKVLGLSWDPKLDTFHYLVFPIPEIKTKRDLASQIGRIFDPLGWLMPVAVLARSIQRSVTQAKYDWDQPLAPEIRAQWVTLASDFTQIRHLSIPRHIPSSSEQGWLVGFADASEKAYAAVVYHVSCDSTPSIVRLVLARARMAPIKQESLPRLELLGAELLSKVFQRVSPLFPHIPPQRRIAYSDSTIVLSWLTANPAPVWKVFVGNRVSTTLSNLPADCWFHVSSSDNPADIASRGALPSQVVPSVMWWSGPSWLSNSSDNWPRVKVRPDLNDPSVSTERRAKNPPLNSAIAQATSLQYEERFSNYNKLRRTTAWILRFTQNAGQPSNRRSGPLLPEELLGAEMCLVRKCQRQYFDDLLKDAALERPKLRLTRTLALFIDDAGILRVGGRLSQSSLEFQKAHPALLPKDSYLTKIIIQSAHEHLLHVGPRSTLAWIRQRFWIINGRNVIQRQLANCPKCFSIKPRPFQPEMGQLPISRTQAVPPFLHTGIDYAGPFSVSFTGNRGSKVLQIYLSVFVCFTTKAIHLEPVMDLSTDGFLQALERFVGRRGVPSQIWTDNGRNFLGAANLLRPVRQAFDTKEHREALINNTSARGINWKFIPPRAPHFGGLWEAAVKSTKRLLKVTLRGHTPSFQSFSTLIVRIEAILNSRPLAADLSSPNELRIITPGHFLAQRPLTSLPEPSNEVRHSFLSAWRFVQQSTATFWKRWQTEYLLEQQQILKWNTPANPPHIGQLVIVKEDNVPPLQWPVGVIEDLFPGQDKRTRVAVVRTPSGSKVRPLVRLCPFPDSTPGPLKAEEDVQSS</sequence>
<dbReference type="Pfam" id="PF18701">
    <property type="entry name" value="DUF5641"/>
    <property type="match status" value="1"/>
</dbReference>
<dbReference type="GO" id="GO:0071897">
    <property type="term" value="P:DNA biosynthetic process"/>
    <property type="evidence" value="ECO:0007669"/>
    <property type="project" value="UniProtKB-ARBA"/>
</dbReference>
<dbReference type="PANTHER" id="PTHR47331">
    <property type="entry name" value="PHD-TYPE DOMAIN-CONTAINING PROTEIN"/>
    <property type="match status" value="1"/>
</dbReference>
<dbReference type="Proteomes" id="UP000479000">
    <property type="component" value="Unassembled WGS sequence"/>
</dbReference>
<reference evidence="3 4" key="1">
    <citation type="submission" date="2020-02" db="EMBL/GenBank/DDBJ databases">
        <authorList>
            <person name="Ferguson B K."/>
        </authorList>
    </citation>
    <scope>NUCLEOTIDE SEQUENCE [LARGE SCALE GENOMIC DNA]</scope>
</reference>
<dbReference type="InterPro" id="IPR005312">
    <property type="entry name" value="DUF1759"/>
</dbReference>
<dbReference type="Pfam" id="PF05380">
    <property type="entry name" value="Peptidase_A17"/>
    <property type="match status" value="1"/>
</dbReference>
<accession>A0A6H5GS58</accession>
<dbReference type="InterPro" id="IPR008042">
    <property type="entry name" value="Retrotrans_Pao"/>
</dbReference>
<dbReference type="SUPFAM" id="SSF53098">
    <property type="entry name" value="Ribonuclease H-like"/>
    <property type="match status" value="1"/>
</dbReference>
<dbReference type="GO" id="GO:0015074">
    <property type="term" value="P:DNA integration"/>
    <property type="evidence" value="ECO:0007669"/>
    <property type="project" value="InterPro"/>
</dbReference>
<dbReference type="PANTHER" id="PTHR47331:SF4">
    <property type="entry name" value="PEPTIDASE S1 DOMAIN-CONTAINING PROTEIN"/>
    <property type="match status" value="1"/>
</dbReference>
<feature type="compositionally biased region" description="Basic and acidic residues" evidence="1">
    <location>
        <begin position="487"/>
        <end position="517"/>
    </location>
</feature>
<evidence type="ECO:0000259" key="2">
    <source>
        <dbReference type="PROSITE" id="PS50994"/>
    </source>
</evidence>
<proteinExistence type="predicted"/>
<feature type="compositionally biased region" description="Basic residues" evidence="1">
    <location>
        <begin position="1"/>
        <end position="10"/>
    </location>
</feature>
<gene>
    <name evidence="3" type="ORF">NTEN_LOCUS12441</name>
</gene>
<dbReference type="Pfam" id="PF03564">
    <property type="entry name" value="DUF1759"/>
    <property type="match status" value="1"/>
</dbReference>
<dbReference type="InterPro" id="IPR041588">
    <property type="entry name" value="Integrase_H2C2"/>
</dbReference>
<keyword evidence="4" id="KW-1185">Reference proteome</keyword>
<dbReference type="GO" id="GO:0042575">
    <property type="term" value="C:DNA polymerase complex"/>
    <property type="evidence" value="ECO:0007669"/>
    <property type="project" value="UniProtKB-ARBA"/>
</dbReference>
<dbReference type="SUPFAM" id="SSF56672">
    <property type="entry name" value="DNA/RNA polymerases"/>
    <property type="match status" value="1"/>
</dbReference>
<dbReference type="Gene3D" id="3.30.420.10">
    <property type="entry name" value="Ribonuclease H-like superfamily/Ribonuclease H"/>
    <property type="match status" value="1"/>
</dbReference>
<dbReference type="Pfam" id="PF17921">
    <property type="entry name" value="Integrase_H2C2"/>
    <property type="match status" value="1"/>
</dbReference>
<dbReference type="PROSITE" id="PS50994">
    <property type="entry name" value="INTEGRASE"/>
    <property type="match status" value="1"/>
</dbReference>
<dbReference type="EMBL" id="CADCXU010018619">
    <property type="protein sequence ID" value="CAB0007037.1"/>
    <property type="molecule type" value="Genomic_DNA"/>
</dbReference>
<feature type="region of interest" description="Disordered" evidence="1">
    <location>
        <begin position="483"/>
        <end position="528"/>
    </location>
</feature>
<dbReference type="OrthoDB" id="6625636at2759"/>
<feature type="domain" description="Integrase catalytic" evidence="2">
    <location>
        <begin position="1262"/>
        <end position="1456"/>
    </location>
</feature>
<dbReference type="InterPro" id="IPR001584">
    <property type="entry name" value="Integrase_cat-core"/>
</dbReference>
<dbReference type="InterPro" id="IPR036397">
    <property type="entry name" value="RNaseH_sf"/>
</dbReference>
<name>A0A6H5GS58_9HEMI</name>
<dbReference type="InterPro" id="IPR040676">
    <property type="entry name" value="DUF5641"/>
</dbReference>
<feature type="region of interest" description="Disordered" evidence="1">
    <location>
        <begin position="1"/>
        <end position="22"/>
    </location>
</feature>
<evidence type="ECO:0000313" key="3">
    <source>
        <dbReference type="EMBL" id="CAB0007037.1"/>
    </source>
</evidence>
<dbReference type="InterPro" id="IPR012337">
    <property type="entry name" value="RNaseH-like_sf"/>
</dbReference>
<evidence type="ECO:0000256" key="1">
    <source>
        <dbReference type="SAM" id="MobiDB-lite"/>
    </source>
</evidence>
<dbReference type="InterPro" id="IPR043502">
    <property type="entry name" value="DNA/RNA_pol_sf"/>
</dbReference>
<evidence type="ECO:0000313" key="4">
    <source>
        <dbReference type="Proteomes" id="UP000479000"/>
    </source>
</evidence>